<name>A0A0A9QZG4_ARUDO</name>
<feature type="compositionally biased region" description="Polar residues" evidence="1">
    <location>
        <begin position="13"/>
        <end position="23"/>
    </location>
</feature>
<reference evidence="2" key="2">
    <citation type="journal article" date="2015" name="Data Brief">
        <title>Shoot transcriptome of the giant reed, Arundo donax.</title>
        <authorList>
            <person name="Barrero R.A."/>
            <person name="Guerrero F.D."/>
            <person name="Moolhuijzen P."/>
            <person name="Goolsby J.A."/>
            <person name="Tidwell J."/>
            <person name="Bellgard S.E."/>
            <person name="Bellgard M.I."/>
        </authorList>
    </citation>
    <scope>NUCLEOTIDE SEQUENCE</scope>
    <source>
        <tissue evidence="2">Shoot tissue taken approximately 20 cm above the soil surface</tissue>
    </source>
</reference>
<accession>A0A0A9QZG4</accession>
<dbReference type="EMBL" id="GBRH01218347">
    <property type="protein sequence ID" value="JAD79548.1"/>
    <property type="molecule type" value="Transcribed_RNA"/>
</dbReference>
<proteinExistence type="predicted"/>
<dbReference type="AlphaFoldDB" id="A0A0A9QZG4"/>
<reference evidence="2" key="1">
    <citation type="submission" date="2014-09" db="EMBL/GenBank/DDBJ databases">
        <authorList>
            <person name="Magalhaes I.L.F."/>
            <person name="Oliveira U."/>
            <person name="Santos F.R."/>
            <person name="Vidigal T.H.D.A."/>
            <person name="Brescovit A.D."/>
            <person name="Santos A.J."/>
        </authorList>
    </citation>
    <scope>NUCLEOTIDE SEQUENCE</scope>
    <source>
        <tissue evidence="2">Shoot tissue taken approximately 20 cm above the soil surface</tissue>
    </source>
</reference>
<evidence type="ECO:0000313" key="2">
    <source>
        <dbReference type="EMBL" id="JAD79548.1"/>
    </source>
</evidence>
<evidence type="ECO:0000256" key="1">
    <source>
        <dbReference type="SAM" id="MobiDB-lite"/>
    </source>
</evidence>
<feature type="region of interest" description="Disordered" evidence="1">
    <location>
        <begin position="1"/>
        <end position="101"/>
    </location>
</feature>
<sequence length="101" mass="10878">MLSKKAADVASGGPSSSRSTACQVSLACAFAKPPSHRPRSSRQTPSPGFCHPHPLSWGDPPHGWRLPDDQHSSRAKGPPATATPTRRHEQGPARRKETKRP</sequence>
<organism evidence="2">
    <name type="scientific">Arundo donax</name>
    <name type="common">Giant reed</name>
    <name type="synonym">Donax arundinaceus</name>
    <dbReference type="NCBI Taxonomy" id="35708"/>
    <lineage>
        <taxon>Eukaryota</taxon>
        <taxon>Viridiplantae</taxon>
        <taxon>Streptophyta</taxon>
        <taxon>Embryophyta</taxon>
        <taxon>Tracheophyta</taxon>
        <taxon>Spermatophyta</taxon>
        <taxon>Magnoliopsida</taxon>
        <taxon>Liliopsida</taxon>
        <taxon>Poales</taxon>
        <taxon>Poaceae</taxon>
        <taxon>PACMAD clade</taxon>
        <taxon>Arundinoideae</taxon>
        <taxon>Arundineae</taxon>
        <taxon>Arundo</taxon>
    </lineage>
</organism>
<feature type="compositionally biased region" description="Basic and acidic residues" evidence="1">
    <location>
        <begin position="86"/>
        <end position="101"/>
    </location>
</feature>
<protein>
    <submittedName>
        <fullName evidence="2">Uncharacterized protein</fullName>
    </submittedName>
</protein>